<feature type="region of interest" description="Disordered" evidence="1">
    <location>
        <begin position="1"/>
        <end position="21"/>
    </location>
</feature>
<organism evidence="2 3">
    <name type="scientific">Hydrogenophaga palleronii</name>
    <dbReference type="NCBI Taxonomy" id="65655"/>
    <lineage>
        <taxon>Bacteria</taxon>
        <taxon>Pseudomonadati</taxon>
        <taxon>Pseudomonadota</taxon>
        <taxon>Betaproteobacteria</taxon>
        <taxon>Burkholderiales</taxon>
        <taxon>Comamonadaceae</taxon>
        <taxon>Hydrogenophaga</taxon>
    </lineage>
</organism>
<evidence type="ECO:0000313" key="3">
    <source>
        <dbReference type="Proteomes" id="UP001265700"/>
    </source>
</evidence>
<evidence type="ECO:0000256" key="1">
    <source>
        <dbReference type="SAM" id="MobiDB-lite"/>
    </source>
</evidence>
<dbReference type="RefSeq" id="WP_310314863.1">
    <property type="nucleotide sequence ID" value="NZ_JAVDWU010000003.1"/>
</dbReference>
<gene>
    <name evidence="2" type="ORF">J2W49_001911</name>
</gene>
<proteinExistence type="predicted"/>
<sequence>MTSIHTPQVRDETSPPGDNDPTAFWLHDTALELGAEAAVAQEFARTGQLRLNDVLLCVQPRSDEPDDWLALARIERPLGVDHERWCQVLLDANGSLMLLAPWTFTIDDEGAALLVLRVPPSHFGDAVMLCGSLFGLLCTAEGLVQGLVEPQAAASPPAGATAGARSTANEDAAAIGAAIKASMAQPAFTAPMQALVRHAVKALGGDEAAQRQVIEQCSLRVGPVDIAVVADIEGHALVLSADFGPDAITGARDAAAVLAGNLDLLGLAGLAMGRLAGRVMLLGRWDVDEAPDDGEERAALFAAWLIDFAELSQAIGAAATAGRRHSFVGRRSI</sequence>
<evidence type="ECO:0000313" key="2">
    <source>
        <dbReference type="EMBL" id="MDR7149956.1"/>
    </source>
</evidence>
<keyword evidence="3" id="KW-1185">Reference proteome</keyword>
<dbReference type="Proteomes" id="UP001265700">
    <property type="component" value="Unassembled WGS sequence"/>
</dbReference>
<dbReference type="EMBL" id="JAVDWU010000003">
    <property type="protein sequence ID" value="MDR7149956.1"/>
    <property type="molecule type" value="Genomic_DNA"/>
</dbReference>
<accession>A0ABU1WLS1</accession>
<comment type="caution">
    <text evidence="2">The sequence shown here is derived from an EMBL/GenBank/DDBJ whole genome shotgun (WGS) entry which is preliminary data.</text>
</comment>
<protein>
    <submittedName>
        <fullName evidence="2">Uncharacterized protein</fullName>
    </submittedName>
</protein>
<name>A0ABU1WLS1_9BURK</name>
<reference evidence="2 3" key="1">
    <citation type="submission" date="2023-07" db="EMBL/GenBank/DDBJ databases">
        <title>Sorghum-associated microbial communities from plants grown in Nebraska, USA.</title>
        <authorList>
            <person name="Schachtman D."/>
        </authorList>
    </citation>
    <scope>NUCLEOTIDE SEQUENCE [LARGE SCALE GENOMIC DNA]</scope>
    <source>
        <strain evidence="2 3">4249</strain>
    </source>
</reference>